<dbReference type="GO" id="GO:1901515">
    <property type="term" value="F:poly-beta-1,6-N-acetyl-D-glucosamine transmembrane transporter activity"/>
    <property type="evidence" value="ECO:0007669"/>
    <property type="project" value="InterPro"/>
</dbReference>
<reference evidence="3 4" key="1">
    <citation type="submission" date="2020-08" db="EMBL/GenBank/DDBJ databases">
        <title>Paraeoetvoesia sp. YC-7-48 draft genome sequence.</title>
        <authorList>
            <person name="Yao L."/>
        </authorList>
    </citation>
    <scope>NUCLEOTIDE SEQUENCE [LARGE SCALE GENOMIC DNA]</scope>
    <source>
        <strain evidence="4">YC-7-48</strain>
    </source>
</reference>
<organism evidence="3 4">
    <name type="scientific">Pusillimonas minor</name>
    <dbReference type="NCBI Taxonomy" id="2697024"/>
    <lineage>
        <taxon>Bacteria</taxon>
        <taxon>Pseudomonadati</taxon>
        <taxon>Pseudomonadota</taxon>
        <taxon>Betaproteobacteria</taxon>
        <taxon>Burkholderiales</taxon>
        <taxon>Alcaligenaceae</taxon>
        <taxon>Pusillimonas</taxon>
    </lineage>
</organism>
<evidence type="ECO:0000259" key="2">
    <source>
        <dbReference type="Pfam" id="PF21197"/>
    </source>
</evidence>
<evidence type="ECO:0000313" key="3">
    <source>
        <dbReference type="EMBL" id="MBC2769534.1"/>
    </source>
</evidence>
<dbReference type="InterPro" id="IPR011990">
    <property type="entry name" value="TPR-like_helical_dom_sf"/>
</dbReference>
<gene>
    <name evidence="3" type="primary">pgaA</name>
    <name evidence="3" type="ORF">GTU67_06355</name>
</gene>
<feature type="chain" id="PRO_5032724467" evidence="1">
    <location>
        <begin position="32"/>
        <end position="672"/>
    </location>
</feature>
<dbReference type="AlphaFoldDB" id="A0A842HNQ9"/>
<feature type="signal peptide" evidence="1">
    <location>
        <begin position="1"/>
        <end position="31"/>
    </location>
</feature>
<dbReference type="Pfam" id="PF21197">
    <property type="entry name" value="PgaA_barrel"/>
    <property type="match status" value="1"/>
</dbReference>
<dbReference type="EMBL" id="JACJUU010000003">
    <property type="protein sequence ID" value="MBC2769534.1"/>
    <property type="molecule type" value="Genomic_DNA"/>
</dbReference>
<feature type="domain" description="PgaA membrane beta barrel" evidence="2">
    <location>
        <begin position="380"/>
        <end position="672"/>
    </location>
</feature>
<dbReference type="Proteomes" id="UP000545386">
    <property type="component" value="Unassembled WGS sequence"/>
</dbReference>
<dbReference type="NCBIfam" id="TIGR03939">
    <property type="entry name" value="PGA_TPR_OMP"/>
    <property type="match status" value="1"/>
</dbReference>
<sequence>MGSEKKRSSGIFWVSVNAGCLLALAVSAAHSATPEIYQALRQAQNAYQLAPDDTQARRQYIFALRDARLSSAALTLAQRYPNAVSSDELRVLQADEAAELSRLASTPSRNQEERYRLADQALQRYDQYLRDWHKLGLGDTDVYRRIELDRMQALHARQSMQTLVNTYEAMRRRDVTIPSYLLNEVASAYLYLKQPEKATALFQAALNAERLDSAEVNDDELAYYYALQESGEHAAARAHLIALSNRQGPWRRVAGNPQLLPNENFLNTARTSAIDPIYAGQVGNATDQLQQLADDAPRDAGLRIALGNAQYLQGFHRQAEVTLKQAESLEPQNPELISVQGMNALSLHEWEQARLLKDYAVTHYPESLATQRLKEEWETQQKYELQISAVRGHATDSPVTGGKDFRTEATLYTPTSDNGMRYFGGTGYAQGDFEEGELNQRWLRAGAQWRTRDLIIEGDVSSQQYGYGTKIGARAAATAWLNDQWQVGAQAAWRPVSTPMRALKNNIWGKRLDLWVQRNGKDDSQWLLAFAPTRFSDGNQRFEARLSGRERLYSSAEFTAHLELDVSASRNSRTDVPYFSPRQDLEVLPGLVLTQTLYQRYDTVVTHSLQLRAGLYKQRDYSAGSVMAVGYGVRYQTGKNVDIQANVLGVRRPYDGRQERELRFQLELNLRF</sequence>
<dbReference type="InterPro" id="IPR049003">
    <property type="entry name" value="PgaA_barrel"/>
</dbReference>
<evidence type="ECO:0000313" key="4">
    <source>
        <dbReference type="Proteomes" id="UP000545386"/>
    </source>
</evidence>
<keyword evidence="4" id="KW-1185">Reference proteome</keyword>
<accession>A0A842HNQ9</accession>
<name>A0A842HNQ9_9BURK</name>
<comment type="caution">
    <text evidence="3">The sequence shown here is derived from an EMBL/GenBank/DDBJ whole genome shotgun (WGS) entry which is preliminary data.</text>
</comment>
<dbReference type="InterPro" id="IPR023870">
    <property type="entry name" value="PGA_export_porin_PgaA"/>
</dbReference>
<protein>
    <submittedName>
        <fullName evidence="3">Poly-beta-1,6 N-acetyl-D-glucosamine export porin PgaA</fullName>
    </submittedName>
</protein>
<evidence type="ECO:0000256" key="1">
    <source>
        <dbReference type="SAM" id="SignalP"/>
    </source>
</evidence>
<dbReference type="SUPFAM" id="SSF48452">
    <property type="entry name" value="TPR-like"/>
    <property type="match status" value="1"/>
</dbReference>
<proteinExistence type="predicted"/>
<keyword evidence="1" id="KW-0732">Signal</keyword>
<dbReference type="Gene3D" id="1.25.40.10">
    <property type="entry name" value="Tetratricopeptide repeat domain"/>
    <property type="match status" value="1"/>
</dbReference>
<dbReference type="RefSeq" id="WP_185779250.1">
    <property type="nucleotide sequence ID" value="NZ_JACJUU010000003.1"/>
</dbReference>